<evidence type="ECO:0008006" key="3">
    <source>
        <dbReference type="Google" id="ProtNLM"/>
    </source>
</evidence>
<proteinExistence type="predicted"/>
<accession>A0A367JTB4</accession>
<name>A0A367JTB4_RHIST</name>
<gene>
    <name evidence="1" type="ORF">CU098_003685</name>
</gene>
<dbReference type="Proteomes" id="UP000253551">
    <property type="component" value="Unassembled WGS sequence"/>
</dbReference>
<dbReference type="OrthoDB" id="2282690at2759"/>
<dbReference type="EMBL" id="PJQM01002735">
    <property type="protein sequence ID" value="RCH93158.1"/>
    <property type="molecule type" value="Genomic_DNA"/>
</dbReference>
<sequence>DLVVLNTSKLAVADWYWRPGIFFFTFTCGNEIIAITDLMLNEDVVFQNCQQRLVNATRSQVISLISEICSMQNQLNHLYSIGIMLRDILTCGAYATASYFYMIHLIQAQQIQRYM</sequence>
<keyword evidence="2" id="KW-1185">Reference proteome</keyword>
<organism evidence="1 2">
    <name type="scientific">Rhizopus stolonifer</name>
    <name type="common">Rhizopus nigricans</name>
    <dbReference type="NCBI Taxonomy" id="4846"/>
    <lineage>
        <taxon>Eukaryota</taxon>
        <taxon>Fungi</taxon>
        <taxon>Fungi incertae sedis</taxon>
        <taxon>Mucoromycota</taxon>
        <taxon>Mucoromycotina</taxon>
        <taxon>Mucoromycetes</taxon>
        <taxon>Mucorales</taxon>
        <taxon>Mucorineae</taxon>
        <taxon>Rhizopodaceae</taxon>
        <taxon>Rhizopus</taxon>
    </lineage>
</organism>
<comment type="caution">
    <text evidence="1">The sequence shown here is derived from an EMBL/GenBank/DDBJ whole genome shotgun (WGS) entry which is preliminary data.</text>
</comment>
<evidence type="ECO:0000313" key="1">
    <source>
        <dbReference type="EMBL" id="RCH93158.1"/>
    </source>
</evidence>
<reference evidence="1 2" key="1">
    <citation type="journal article" date="2018" name="G3 (Bethesda)">
        <title>Phylogenetic and Phylogenomic Definition of Rhizopus Species.</title>
        <authorList>
            <person name="Gryganskyi A.P."/>
            <person name="Golan J."/>
            <person name="Dolatabadi S."/>
            <person name="Mondo S."/>
            <person name="Robb S."/>
            <person name="Idnurm A."/>
            <person name="Muszewska A."/>
            <person name="Steczkiewicz K."/>
            <person name="Masonjones S."/>
            <person name="Liao H.L."/>
            <person name="Gajdeczka M.T."/>
            <person name="Anike F."/>
            <person name="Vuek A."/>
            <person name="Anishchenko I.M."/>
            <person name="Voigt K."/>
            <person name="de Hoog G.S."/>
            <person name="Smith M.E."/>
            <person name="Heitman J."/>
            <person name="Vilgalys R."/>
            <person name="Stajich J.E."/>
        </authorList>
    </citation>
    <scope>NUCLEOTIDE SEQUENCE [LARGE SCALE GENOMIC DNA]</scope>
    <source>
        <strain evidence="1 2">LSU 92-RS-03</strain>
    </source>
</reference>
<dbReference type="AlphaFoldDB" id="A0A367JTB4"/>
<evidence type="ECO:0000313" key="2">
    <source>
        <dbReference type="Proteomes" id="UP000253551"/>
    </source>
</evidence>
<feature type="non-terminal residue" evidence="1">
    <location>
        <position position="1"/>
    </location>
</feature>
<protein>
    <recommendedName>
        <fullName evidence="3">Gustatory receptor</fullName>
    </recommendedName>
</protein>